<gene>
    <name evidence="2" type="ORF">A2W41_04800</name>
</gene>
<evidence type="ECO:0000256" key="1">
    <source>
        <dbReference type="SAM" id="Phobius"/>
    </source>
</evidence>
<reference evidence="2 3" key="1">
    <citation type="journal article" date="2016" name="Nat. Commun.">
        <title>Thousands of microbial genomes shed light on interconnected biogeochemical processes in an aquifer system.</title>
        <authorList>
            <person name="Anantharaman K."/>
            <person name="Brown C.T."/>
            <person name="Hug L.A."/>
            <person name="Sharon I."/>
            <person name="Castelle C.J."/>
            <person name="Probst A.J."/>
            <person name="Thomas B.C."/>
            <person name="Singh A."/>
            <person name="Wilkins M.J."/>
            <person name="Karaoz U."/>
            <person name="Brodie E.L."/>
            <person name="Williams K.H."/>
            <person name="Hubbard S.S."/>
            <person name="Banfield J.F."/>
        </authorList>
    </citation>
    <scope>NUCLEOTIDE SEQUENCE [LARGE SCALE GENOMIC DNA]</scope>
</reference>
<evidence type="ECO:0000313" key="2">
    <source>
        <dbReference type="EMBL" id="OGZ43779.1"/>
    </source>
</evidence>
<keyword evidence="1" id="KW-0472">Membrane</keyword>
<keyword evidence="1" id="KW-1133">Transmembrane helix</keyword>
<evidence type="ECO:0000313" key="3">
    <source>
        <dbReference type="Proteomes" id="UP000176700"/>
    </source>
</evidence>
<accession>A0A1G2G0E3</accession>
<keyword evidence="1" id="KW-0812">Transmembrane</keyword>
<proteinExistence type="predicted"/>
<organism evidence="2 3">
    <name type="scientific">Candidatus Ryanbacteria bacterium RIFCSPHIGHO2_01_45_13</name>
    <dbReference type="NCBI Taxonomy" id="1802112"/>
    <lineage>
        <taxon>Bacteria</taxon>
        <taxon>Candidatus Ryaniibacteriota</taxon>
    </lineage>
</organism>
<feature type="transmembrane region" description="Helical" evidence="1">
    <location>
        <begin position="29"/>
        <end position="47"/>
    </location>
</feature>
<dbReference type="Proteomes" id="UP000176700">
    <property type="component" value="Unassembled WGS sequence"/>
</dbReference>
<protein>
    <submittedName>
        <fullName evidence="2">Uncharacterized protein</fullName>
    </submittedName>
</protein>
<dbReference type="AlphaFoldDB" id="A0A1G2G0E3"/>
<dbReference type="EMBL" id="MHNI01000003">
    <property type="protein sequence ID" value="OGZ43779.1"/>
    <property type="molecule type" value="Genomic_DNA"/>
</dbReference>
<sequence length="86" mass="10113">MALTKEVQEKLLEELGEEKARMNSFRSDLFTFVYAVTCILLAIPFWYKLIEHLWSVDRPFVIACSIFASFIMLYILCKPIKLFLSE</sequence>
<comment type="caution">
    <text evidence="2">The sequence shown here is derived from an EMBL/GenBank/DDBJ whole genome shotgun (WGS) entry which is preliminary data.</text>
</comment>
<name>A0A1G2G0E3_9BACT</name>
<feature type="transmembrane region" description="Helical" evidence="1">
    <location>
        <begin position="59"/>
        <end position="77"/>
    </location>
</feature>